<reference evidence="2" key="1">
    <citation type="journal article" date="2019" name="Int. J. Syst. Evol. Microbiol.">
        <title>The Global Catalogue of Microorganisms (GCM) 10K type strain sequencing project: providing services to taxonomists for standard genome sequencing and annotation.</title>
        <authorList>
            <consortium name="The Broad Institute Genomics Platform"/>
            <consortium name="The Broad Institute Genome Sequencing Center for Infectious Disease"/>
            <person name="Wu L."/>
            <person name="Ma J."/>
        </authorList>
    </citation>
    <scope>NUCLEOTIDE SEQUENCE [LARGE SCALE GENOMIC DNA]</scope>
    <source>
        <strain evidence="2">JCM 12165</strain>
    </source>
</reference>
<dbReference type="RefSeq" id="WP_343981295.1">
    <property type="nucleotide sequence ID" value="NZ_BAAAJG010000014.1"/>
</dbReference>
<evidence type="ECO:0000313" key="2">
    <source>
        <dbReference type="Proteomes" id="UP001597145"/>
    </source>
</evidence>
<dbReference type="Proteomes" id="UP001597145">
    <property type="component" value="Unassembled WGS sequence"/>
</dbReference>
<proteinExistence type="predicted"/>
<comment type="caution">
    <text evidence="1">The sequence shown here is derived from an EMBL/GenBank/DDBJ whole genome shotgun (WGS) entry which is preliminary data.</text>
</comment>
<organism evidence="1 2">
    <name type="scientific">Pseudonocardia aurantiaca</name>
    <dbReference type="NCBI Taxonomy" id="75290"/>
    <lineage>
        <taxon>Bacteria</taxon>
        <taxon>Bacillati</taxon>
        <taxon>Actinomycetota</taxon>
        <taxon>Actinomycetes</taxon>
        <taxon>Pseudonocardiales</taxon>
        <taxon>Pseudonocardiaceae</taxon>
        <taxon>Pseudonocardia</taxon>
    </lineage>
</organism>
<accession>A0ABW4FXR7</accession>
<protein>
    <submittedName>
        <fullName evidence="1">Uncharacterized protein</fullName>
    </submittedName>
</protein>
<sequence>MSAPTRAKSYFRTHGSTPMRVDAARSGGWIVVDHHGHETTHDPLSGERFTEATANQEVAAAHLAGIKAHAVFRRAI</sequence>
<evidence type="ECO:0000313" key="1">
    <source>
        <dbReference type="EMBL" id="MFD1535338.1"/>
    </source>
</evidence>
<dbReference type="EMBL" id="JBHUCP010000052">
    <property type="protein sequence ID" value="MFD1535338.1"/>
    <property type="molecule type" value="Genomic_DNA"/>
</dbReference>
<gene>
    <name evidence="1" type="ORF">ACFSCY_38625</name>
</gene>
<keyword evidence="2" id="KW-1185">Reference proteome</keyword>
<name>A0ABW4FXR7_9PSEU</name>